<dbReference type="SUPFAM" id="SSF52799">
    <property type="entry name" value="(Phosphotyrosine protein) phosphatases II"/>
    <property type="match status" value="1"/>
</dbReference>
<dbReference type="SMART" id="SM00404">
    <property type="entry name" value="PTPc_motif"/>
    <property type="match status" value="1"/>
</dbReference>
<feature type="domain" description="Tyrosine-protein phosphatase" evidence="2">
    <location>
        <begin position="47"/>
        <end position="216"/>
    </location>
</feature>
<dbReference type="GO" id="GO:0004725">
    <property type="term" value="F:protein tyrosine phosphatase activity"/>
    <property type="evidence" value="ECO:0007669"/>
    <property type="project" value="InterPro"/>
</dbReference>
<dbReference type="PROSITE" id="PS50055">
    <property type="entry name" value="TYR_PHOSPHATASE_PTP"/>
    <property type="match status" value="1"/>
</dbReference>
<evidence type="ECO:0000256" key="1">
    <source>
        <dbReference type="ARBA" id="ARBA00022801"/>
    </source>
</evidence>
<dbReference type="Gene3D" id="3.90.190.10">
    <property type="entry name" value="Protein tyrosine phosphatase superfamily"/>
    <property type="match status" value="1"/>
</dbReference>
<dbReference type="PANTHER" id="PTHR23339">
    <property type="entry name" value="TYROSINE SPECIFIC PROTEIN PHOSPHATASE AND DUAL SPECIFICITY PROTEIN PHOSPHATASE"/>
    <property type="match status" value="1"/>
</dbReference>
<dbReference type="InterPro" id="IPR000242">
    <property type="entry name" value="PTP_cat"/>
</dbReference>
<dbReference type="InterPro" id="IPR000387">
    <property type="entry name" value="Tyr_Pase_dom"/>
</dbReference>
<dbReference type="InterPro" id="IPR016130">
    <property type="entry name" value="Tyr_Pase_AS"/>
</dbReference>
<dbReference type="InterPro" id="IPR049573">
    <property type="entry name" value="PTPDC1_PTP"/>
</dbReference>
<dbReference type="STRING" id="4781.A0A0P1ABQ2"/>
<dbReference type="InterPro" id="IPR029021">
    <property type="entry name" value="Prot-tyrosine_phosphatase-like"/>
</dbReference>
<dbReference type="InterPro" id="IPR020422">
    <property type="entry name" value="TYR_PHOSPHATASE_DUAL_dom"/>
</dbReference>
<dbReference type="GeneID" id="36400940"/>
<dbReference type="Proteomes" id="UP000054928">
    <property type="component" value="Unassembled WGS sequence"/>
</dbReference>
<protein>
    <submittedName>
        <fullName evidence="5">Protein tyrosine phosphatase domain-containing protein 1</fullName>
    </submittedName>
</protein>
<evidence type="ECO:0000259" key="3">
    <source>
        <dbReference type="PROSITE" id="PS50055"/>
    </source>
</evidence>
<dbReference type="AlphaFoldDB" id="A0A0P1ABQ2"/>
<evidence type="ECO:0000259" key="4">
    <source>
        <dbReference type="PROSITE" id="PS50056"/>
    </source>
</evidence>
<dbReference type="InterPro" id="IPR003595">
    <property type="entry name" value="Tyr_Pase_cat"/>
</dbReference>
<organism evidence="5 6">
    <name type="scientific">Plasmopara halstedii</name>
    <name type="common">Downy mildew of sunflower</name>
    <dbReference type="NCBI Taxonomy" id="4781"/>
    <lineage>
        <taxon>Eukaryota</taxon>
        <taxon>Sar</taxon>
        <taxon>Stramenopiles</taxon>
        <taxon>Oomycota</taxon>
        <taxon>Peronosporomycetes</taxon>
        <taxon>Peronosporales</taxon>
        <taxon>Peronosporaceae</taxon>
        <taxon>Plasmopara</taxon>
    </lineage>
</organism>
<feature type="domain" description="Tyrosine specific protein phosphatases" evidence="4">
    <location>
        <begin position="136"/>
        <end position="202"/>
    </location>
</feature>
<evidence type="ECO:0000259" key="2">
    <source>
        <dbReference type="PROSITE" id="PS50054"/>
    </source>
</evidence>
<keyword evidence="6" id="KW-1185">Reference proteome</keyword>
<dbReference type="EMBL" id="CCYD01000291">
    <property type="protein sequence ID" value="CEG37832.1"/>
    <property type="molecule type" value="Genomic_DNA"/>
</dbReference>
<dbReference type="PROSITE" id="PS50054">
    <property type="entry name" value="TYR_PHOSPHATASE_DUAL"/>
    <property type="match status" value="1"/>
</dbReference>
<keyword evidence="1" id="KW-0378">Hydrolase</keyword>
<dbReference type="PROSITE" id="PS00383">
    <property type="entry name" value="TYR_PHOSPHATASE_1"/>
    <property type="match status" value="1"/>
</dbReference>
<dbReference type="CDD" id="cd14506">
    <property type="entry name" value="PTP_PTPDC1"/>
    <property type="match status" value="1"/>
</dbReference>
<name>A0A0P1ABQ2_PLAHL</name>
<dbReference type="Pfam" id="PF00102">
    <property type="entry name" value="Y_phosphatase"/>
    <property type="match status" value="1"/>
</dbReference>
<proteinExistence type="predicted"/>
<dbReference type="OMA" id="DPEKDLM"/>
<accession>A0A0P1ABQ2</accession>
<evidence type="ECO:0000313" key="6">
    <source>
        <dbReference type="Proteomes" id="UP000054928"/>
    </source>
</evidence>
<evidence type="ECO:0000313" key="5">
    <source>
        <dbReference type="EMBL" id="CEG37832.1"/>
    </source>
</evidence>
<reference evidence="6" key="1">
    <citation type="submission" date="2014-09" db="EMBL/GenBank/DDBJ databases">
        <authorList>
            <person name="Sharma Rahul"/>
            <person name="Thines Marco"/>
        </authorList>
    </citation>
    <scope>NUCLEOTIDE SEQUENCE [LARGE SCALE GENOMIC DNA]</scope>
</reference>
<dbReference type="OrthoDB" id="2017893at2759"/>
<feature type="domain" description="Tyrosine-protein phosphatase" evidence="3">
    <location>
        <begin position="115"/>
        <end position="206"/>
    </location>
</feature>
<dbReference type="RefSeq" id="XP_024574201.1">
    <property type="nucleotide sequence ID" value="XM_024723200.1"/>
</dbReference>
<sequence>MMASPVKAREWEKSLTVKCRLCGGARCKRCSESAALAKVDSPVKGLHADWVADCALAMMRPSSRLMNEYNIVQQFHLLNITAVFNLTLPGEHPYCGDGLGTSGFPYDPEKDLMARNIQFYNFGWEDMTTPTLSLMMDIVKVIASVLLKGHHRIAVHCHAGYGRTGITIACALIFLHNISAELAIRLVRRDRPGSIQTSGQVQFVHDFHTYINAARIVFALPKIHDQFTLAETIEHQNRRLHGEDAVKSNLPRILDFLCIGLENAIAVTSDVEQIASAFVHHLCIHQQEAWPRTNDTMKDVECSSSKSMTELLDQHRKFIVLALNESHLDVNSFETIKAPEVATCELLFPIKVGFNVGEWNWKDASALCSNLTTYAILLLDWLEHLREPLLSSRLTEKLLQPKSTKSGNSGIFNHSRCDSECHGNTDNANFEFQALHRLPALTMRALDRVLSCLRLFQDRLEQARTKNVLFYAVCVRSAMALFHLSTTCCTTISLRRHAECIALLIDKWHAPKRLELNLESLKRLTFHQPSTCRLTQSASKIDYKSDIDFTPNSDSSKYSSSFLILHPESETVEVQSKETNKFTIALTIASTSSSLQAASSLRIDPASKRISVCEEEAKSGSKASNMTHSPLQKKIELSPITSQSLPAKDFEFDNKRIAAAFSTELPGMTCQMSSLTLPSVCGGFRSSQNREDSSRNLLAKKL</sequence>
<dbReference type="GO" id="GO:0060271">
    <property type="term" value="P:cilium assembly"/>
    <property type="evidence" value="ECO:0007669"/>
    <property type="project" value="InterPro"/>
</dbReference>
<dbReference type="PROSITE" id="PS50056">
    <property type="entry name" value="TYR_PHOSPHATASE_2"/>
    <property type="match status" value="1"/>
</dbReference>
<dbReference type="FunFam" id="3.90.190.10:FF:000157">
    <property type="entry name" value="Protein-tyrosine phosphatase"/>
    <property type="match status" value="1"/>
</dbReference>
<dbReference type="InterPro" id="IPR050561">
    <property type="entry name" value="PTP"/>
</dbReference>